<dbReference type="GO" id="GO:0005524">
    <property type="term" value="F:ATP binding"/>
    <property type="evidence" value="ECO:0007669"/>
    <property type="project" value="UniProtKB-KW"/>
</dbReference>
<dbReference type="GO" id="GO:0016887">
    <property type="term" value="F:ATP hydrolysis activity"/>
    <property type="evidence" value="ECO:0007669"/>
    <property type="project" value="RHEA"/>
</dbReference>
<evidence type="ECO:0000313" key="4">
    <source>
        <dbReference type="EMBL" id="VTJ86168.1"/>
    </source>
</evidence>
<dbReference type="EC" id="3.6.4.12" evidence="2"/>
<comment type="subcellular location">
    <subcellularLocation>
        <location evidence="2">Nucleus</location>
    </subcellularLocation>
</comment>
<dbReference type="Proteomes" id="UP000335636">
    <property type="component" value="Unassembled WGS sequence"/>
</dbReference>
<evidence type="ECO:0000256" key="2">
    <source>
        <dbReference type="RuleBase" id="RU363048"/>
    </source>
</evidence>
<evidence type="ECO:0000313" key="5">
    <source>
        <dbReference type="Proteomes" id="UP000335636"/>
    </source>
</evidence>
<dbReference type="GO" id="GO:0006310">
    <property type="term" value="P:DNA recombination"/>
    <property type="evidence" value="ECO:0007669"/>
    <property type="project" value="UniProtKB-KW"/>
</dbReference>
<keyword evidence="2" id="KW-0805">Transcription regulation</keyword>
<dbReference type="InterPro" id="IPR010339">
    <property type="entry name" value="TIP49_P-loop"/>
</dbReference>
<comment type="catalytic activity">
    <reaction evidence="2">
        <text>ATP + H2O = ADP + phosphate + H(+)</text>
        <dbReference type="Rhea" id="RHEA:13065"/>
        <dbReference type="ChEBI" id="CHEBI:15377"/>
        <dbReference type="ChEBI" id="CHEBI:15378"/>
        <dbReference type="ChEBI" id="CHEBI:30616"/>
        <dbReference type="ChEBI" id="CHEBI:43474"/>
        <dbReference type="ChEBI" id="CHEBI:456216"/>
        <dbReference type="EC" id="3.6.4.12"/>
    </reaction>
</comment>
<accession>A0A5E4CWE7</accession>
<dbReference type="InterPro" id="IPR027417">
    <property type="entry name" value="P-loop_NTPase"/>
</dbReference>
<organism evidence="4 5">
    <name type="scientific">Marmota monax</name>
    <name type="common">Woodchuck</name>
    <dbReference type="NCBI Taxonomy" id="9995"/>
    <lineage>
        <taxon>Eukaryota</taxon>
        <taxon>Metazoa</taxon>
        <taxon>Chordata</taxon>
        <taxon>Craniata</taxon>
        <taxon>Vertebrata</taxon>
        <taxon>Euteleostomi</taxon>
        <taxon>Mammalia</taxon>
        <taxon>Eutheria</taxon>
        <taxon>Euarchontoglires</taxon>
        <taxon>Glires</taxon>
        <taxon>Rodentia</taxon>
        <taxon>Sciuromorpha</taxon>
        <taxon>Sciuridae</taxon>
        <taxon>Xerinae</taxon>
        <taxon>Marmotini</taxon>
        <taxon>Marmota</taxon>
    </lineage>
</organism>
<keyword evidence="5" id="KW-1185">Reference proteome</keyword>
<gene>
    <name evidence="4" type="ORF">MONAX_5E043426</name>
</gene>
<keyword evidence="2" id="KW-0539">Nucleus</keyword>
<evidence type="ECO:0000259" key="3">
    <source>
        <dbReference type="Pfam" id="PF06068"/>
    </source>
</evidence>
<keyword evidence="1 2" id="KW-0233">DNA recombination</keyword>
<evidence type="ECO:0000256" key="1">
    <source>
        <dbReference type="ARBA" id="ARBA00023172"/>
    </source>
</evidence>
<dbReference type="InterPro" id="IPR027238">
    <property type="entry name" value="RuvB-like"/>
</dbReference>
<keyword evidence="2" id="KW-0804">Transcription</keyword>
<comment type="function">
    <text evidence="2">Proposed core component of the chromatin remodeling Ino80 complex which exhibits DNA- and nucleosome-activated ATPase activity and catalyzes ATP-dependent nucleosome sliding.</text>
</comment>
<dbReference type="GO" id="GO:0003678">
    <property type="term" value="F:DNA helicase activity"/>
    <property type="evidence" value="ECO:0007669"/>
    <property type="project" value="UniProtKB-EC"/>
</dbReference>
<comment type="similarity">
    <text evidence="2">Belongs to the RuvB family.</text>
</comment>
<dbReference type="GO" id="GO:0005634">
    <property type="term" value="C:nucleus"/>
    <property type="evidence" value="ECO:0007669"/>
    <property type="project" value="UniProtKB-SubCell"/>
</dbReference>
<sequence length="63" mass="6895">NINKVVNKYIVQGVSKPVPSMLFMDEVHMLDIEGFTSLHRALESSIAPIVIFLPPTEATVLSG</sequence>
<keyword evidence="2" id="KW-0547">Nucleotide-binding</keyword>
<keyword evidence="2" id="KW-0234">DNA repair</keyword>
<dbReference type="EMBL" id="CABDUW010002280">
    <property type="protein sequence ID" value="VTJ86168.1"/>
    <property type="molecule type" value="Genomic_DNA"/>
</dbReference>
<dbReference type="AlphaFoldDB" id="A0A5E4CWE7"/>
<keyword evidence="2" id="KW-0347">Helicase</keyword>
<feature type="domain" description="TIP49 P-loop" evidence="3">
    <location>
        <begin position="1"/>
        <end position="52"/>
    </location>
</feature>
<feature type="non-terminal residue" evidence="4">
    <location>
        <position position="63"/>
    </location>
</feature>
<feature type="non-terminal residue" evidence="4">
    <location>
        <position position="1"/>
    </location>
</feature>
<keyword evidence="2" id="KW-0227">DNA damage</keyword>
<dbReference type="PANTHER" id="PTHR11093">
    <property type="entry name" value="RUVB-RELATED REPTIN AND PONTIN"/>
    <property type="match status" value="1"/>
</dbReference>
<reference evidence="4" key="1">
    <citation type="submission" date="2019-04" db="EMBL/GenBank/DDBJ databases">
        <authorList>
            <person name="Alioto T."/>
            <person name="Alioto T."/>
        </authorList>
    </citation>
    <scope>NUCLEOTIDE SEQUENCE [LARGE SCALE GENOMIC DNA]</scope>
</reference>
<keyword evidence="2" id="KW-0378">Hydrolase</keyword>
<keyword evidence="2" id="KW-0067">ATP-binding</keyword>
<comment type="caution">
    <text evidence="4">The sequence shown here is derived from an EMBL/GenBank/DDBJ whole genome shotgun (WGS) entry which is preliminary data.</text>
</comment>
<dbReference type="Pfam" id="PF06068">
    <property type="entry name" value="TIP49"/>
    <property type="match status" value="1"/>
</dbReference>
<name>A0A5E4CWE7_MARMO</name>
<dbReference type="Gene3D" id="3.40.50.300">
    <property type="entry name" value="P-loop containing nucleotide triphosphate hydrolases"/>
    <property type="match status" value="1"/>
</dbReference>
<protein>
    <recommendedName>
        <fullName evidence="2">RuvB-like helicase</fullName>
        <ecNumber evidence="2">3.6.4.12</ecNumber>
    </recommendedName>
</protein>
<dbReference type="GO" id="GO:0006281">
    <property type="term" value="P:DNA repair"/>
    <property type="evidence" value="ECO:0007669"/>
    <property type="project" value="UniProtKB-KW"/>
</dbReference>
<proteinExistence type="inferred from homology"/>